<sequence>MQPNYSQEPAIEAALTDLVRLAQYIRGSFAAPQETLQVLASELLKRLLTFSHAQRGAWILCAPGSVQTSYQADAFQTMAPIAAFSRFQPQEVQQLLKLRSREEEFESLPLETPTLLWHRTIQLPLQSQQQDASSQSYIQWEGFFFLEWGSDGRDLLLKTQALLPYLADIIDALLLDMLLIRRMHDLEELAYQRSEQKIEFLKAELLATVSHELRGPLASIQGYATTLLRHDQQITRQERHEFLVAINQAGKRLERIVGQLLEISQLETQIHPFSPDAVNLIYVIQESILNVQQALEQESKMRKKELQPIVYRFPRPEKGDEFVVDGDRRLLCDIFEHVLENAARYSPGGGTVEIGMQHVGLESFPSLAERSGHRRVIVVPAMPPEETAWVEICVKDEGMGIAPEHMERIFDRFYRVDTRMTREVDGLGLGLAICKHVVALHRGGLWVESGQGQGSTFHILLPQWRGSRG</sequence>
<dbReference type="Gene3D" id="3.30.565.10">
    <property type="entry name" value="Histidine kinase-like ATPase, C-terminal domain"/>
    <property type="match status" value="1"/>
</dbReference>
<keyword evidence="4" id="KW-0808">Transferase</keyword>
<dbReference type="Gene3D" id="1.10.287.130">
    <property type="match status" value="1"/>
</dbReference>
<evidence type="ECO:0000256" key="5">
    <source>
        <dbReference type="ARBA" id="ARBA00022777"/>
    </source>
</evidence>
<organism evidence="8 9">
    <name type="scientific">Thermosporothrix hazakensis</name>
    <dbReference type="NCBI Taxonomy" id="644383"/>
    <lineage>
        <taxon>Bacteria</taxon>
        <taxon>Bacillati</taxon>
        <taxon>Chloroflexota</taxon>
        <taxon>Ktedonobacteria</taxon>
        <taxon>Ktedonobacterales</taxon>
        <taxon>Thermosporotrichaceae</taxon>
        <taxon>Thermosporothrix</taxon>
    </lineage>
</organism>
<evidence type="ECO:0000256" key="4">
    <source>
        <dbReference type="ARBA" id="ARBA00022679"/>
    </source>
</evidence>
<dbReference type="SMART" id="SM00387">
    <property type="entry name" value="HATPase_c"/>
    <property type="match status" value="1"/>
</dbReference>
<dbReference type="SMART" id="SM00388">
    <property type="entry name" value="HisKA"/>
    <property type="match status" value="1"/>
</dbReference>
<evidence type="ECO:0000313" key="8">
    <source>
        <dbReference type="EMBL" id="PZW29416.1"/>
    </source>
</evidence>
<evidence type="ECO:0000259" key="7">
    <source>
        <dbReference type="PROSITE" id="PS50109"/>
    </source>
</evidence>
<gene>
    <name evidence="8" type="ORF">EI42_02710</name>
</gene>
<dbReference type="EMBL" id="QKUF01000008">
    <property type="protein sequence ID" value="PZW29416.1"/>
    <property type="molecule type" value="Genomic_DNA"/>
</dbReference>
<dbReference type="InterPro" id="IPR003661">
    <property type="entry name" value="HisK_dim/P_dom"/>
</dbReference>
<dbReference type="InterPro" id="IPR003594">
    <property type="entry name" value="HATPase_dom"/>
</dbReference>
<accession>A0A326U618</accession>
<dbReference type="PRINTS" id="PR00344">
    <property type="entry name" value="BCTRLSENSOR"/>
</dbReference>
<dbReference type="InterPro" id="IPR005467">
    <property type="entry name" value="His_kinase_dom"/>
</dbReference>
<evidence type="ECO:0000256" key="6">
    <source>
        <dbReference type="ARBA" id="ARBA00023012"/>
    </source>
</evidence>
<dbReference type="InterPro" id="IPR036097">
    <property type="entry name" value="HisK_dim/P_sf"/>
</dbReference>
<evidence type="ECO:0000256" key="3">
    <source>
        <dbReference type="ARBA" id="ARBA00022553"/>
    </source>
</evidence>
<evidence type="ECO:0000313" key="9">
    <source>
        <dbReference type="Proteomes" id="UP000248806"/>
    </source>
</evidence>
<keyword evidence="6" id="KW-0902">Two-component regulatory system</keyword>
<dbReference type="PANTHER" id="PTHR43711:SF1">
    <property type="entry name" value="HISTIDINE KINASE 1"/>
    <property type="match status" value="1"/>
</dbReference>
<name>A0A326U618_THEHA</name>
<feature type="domain" description="Histidine kinase" evidence="7">
    <location>
        <begin position="208"/>
        <end position="465"/>
    </location>
</feature>
<dbReference type="EC" id="2.7.13.3" evidence="2"/>
<dbReference type="CDD" id="cd00075">
    <property type="entry name" value="HATPase"/>
    <property type="match status" value="1"/>
</dbReference>
<dbReference type="SUPFAM" id="SSF55874">
    <property type="entry name" value="ATPase domain of HSP90 chaperone/DNA topoisomerase II/histidine kinase"/>
    <property type="match status" value="1"/>
</dbReference>
<dbReference type="RefSeq" id="WP_111322780.1">
    <property type="nucleotide sequence ID" value="NZ_BIFX01000001.1"/>
</dbReference>
<evidence type="ECO:0000256" key="2">
    <source>
        <dbReference type="ARBA" id="ARBA00012438"/>
    </source>
</evidence>
<dbReference type="Proteomes" id="UP000248806">
    <property type="component" value="Unassembled WGS sequence"/>
</dbReference>
<dbReference type="Pfam" id="PF02518">
    <property type="entry name" value="HATPase_c"/>
    <property type="match status" value="1"/>
</dbReference>
<dbReference type="AlphaFoldDB" id="A0A326U618"/>
<dbReference type="OrthoDB" id="146720at2"/>
<dbReference type="InterPro" id="IPR004358">
    <property type="entry name" value="Sig_transdc_His_kin-like_C"/>
</dbReference>
<reference evidence="8 9" key="1">
    <citation type="submission" date="2018-06" db="EMBL/GenBank/DDBJ databases">
        <title>Genomic Encyclopedia of Archaeal and Bacterial Type Strains, Phase II (KMG-II): from individual species to whole genera.</title>
        <authorList>
            <person name="Goeker M."/>
        </authorList>
    </citation>
    <scope>NUCLEOTIDE SEQUENCE [LARGE SCALE GENOMIC DNA]</scope>
    <source>
        <strain evidence="8 9">ATCC BAA-1881</strain>
    </source>
</reference>
<proteinExistence type="predicted"/>
<comment type="caution">
    <text evidence="8">The sequence shown here is derived from an EMBL/GenBank/DDBJ whole genome shotgun (WGS) entry which is preliminary data.</text>
</comment>
<protein>
    <recommendedName>
        <fullName evidence="2">histidine kinase</fullName>
        <ecNumber evidence="2">2.7.13.3</ecNumber>
    </recommendedName>
</protein>
<dbReference type="SUPFAM" id="SSF47384">
    <property type="entry name" value="Homodimeric domain of signal transducing histidine kinase"/>
    <property type="match status" value="1"/>
</dbReference>
<keyword evidence="5" id="KW-0418">Kinase</keyword>
<evidence type="ECO:0000256" key="1">
    <source>
        <dbReference type="ARBA" id="ARBA00000085"/>
    </source>
</evidence>
<dbReference type="Pfam" id="PF00512">
    <property type="entry name" value="HisKA"/>
    <property type="match status" value="1"/>
</dbReference>
<dbReference type="InterPro" id="IPR050736">
    <property type="entry name" value="Sensor_HK_Regulatory"/>
</dbReference>
<keyword evidence="9" id="KW-1185">Reference proteome</keyword>
<dbReference type="GO" id="GO:0000155">
    <property type="term" value="F:phosphorelay sensor kinase activity"/>
    <property type="evidence" value="ECO:0007669"/>
    <property type="project" value="InterPro"/>
</dbReference>
<dbReference type="FunFam" id="3.30.565.10:FF:000006">
    <property type="entry name" value="Sensor histidine kinase WalK"/>
    <property type="match status" value="1"/>
</dbReference>
<dbReference type="PROSITE" id="PS50109">
    <property type="entry name" value="HIS_KIN"/>
    <property type="match status" value="1"/>
</dbReference>
<dbReference type="CDD" id="cd00082">
    <property type="entry name" value="HisKA"/>
    <property type="match status" value="1"/>
</dbReference>
<comment type="catalytic activity">
    <reaction evidence="1">
        <text>ATP + protein L-histidine = ADP + protein N-phospho-L-histidine.</text>
        <dbReference type="EC" id="2.7.13.3"/>
    </reaction>
</comment>
<dbReference type="PANTHER" id="PTHR43711">
    <property type="entry name" value="TWO-COMPONENT HISTIDINE KINASE"/>
    <property type="match status" value="1"/>
</dbReference>
<dbReference type="InterPro" id="IPR036890">
    <property type="entry name" value="HATPase_C_sf"/>
</dbReference>
<keyword evidence="3" id="KW-0597">Phosphoprotein</keyword>